<feature type="transmembrane region" description="Helical" evidence="1">
    <location>
        <begin position="125"/>
        <end position="144"/>
    </location>
</feature>
<keyword evidence="1" id="KW-1133">Transmembrane helix</keyword>
<feature type="transmembrane region" description="Helical" evidence="1">
    <location>
        <begin position="248"/>
        <end position="270"/>
    </location>
</feature>
<proteinExistence type="predicted"/>
<feature type="transmembrane region" description="Helical" evidence="1">
    <location>
        <begin position="36"/>
        <end position="55"/>
    </location>
</feature>
<gene>
    <name evidence="2" type="ORF">IAC18_01445</name>
</gene>
<dbReference type="AlphaFoldDB" id="A0A9D1JVF0"/>
<dbReference type="InterPro" id="IPR006750">
    <property type="entry name" value="YdcZ"/>
</dbReference>
<evidence type="ECO:0000313" key="3">
    <source>
        <dbReference type="Proteomes" id="UP000824001"/>
    </source>
</evidence>
<keyword evidence="1" id="KW-0472">Membrane</keyword>
<reference evidence="2" key="1">
    <citation type="submission" date="2020-10" db="EMBL/GenBank/DDBJ databases">
        <authorList>
            <person name="Gilroy R."/>
        </authorList>
    </citation>
    <scope>NUCLEOTIDE SEQUENCE</scope>
    <source>
        <strain evidence="2">ChiHjej10B9-9673</strain>
    </source>
</reference>
<name>A0A9D1JVF0_9FIRM</name>
<dbReference type="PANTHER" id="PTHR34821">
    <property type="entry name" value="INNER MEMBRANE PROTEIN YDCZ"/>
    <property type="match status" value="1"/>
</dbReference>
<accession>A0A9D1JVF0</accession>
<feature type="transmembrane region" description="Helical" evidence="1">
    <location>
        <begin position="221"/>
        <end position="241"/>
    </location>
</feature>
<dbReference type="PANTHER" id="PTHR34821:SF2">
    <property type="entry name" value="INNER MEMBRANE PROTEIN YDCZ"/>
    <property type="match status" value="1"/>
</dbReference>
<dbReference type="EMBL" id="DVJK01000041">
    <property type="protein sequence ID" value="HIS66204.1"/>
    <property type="molecule type" value="Genomic_DNA"/>
</dbReference>
<evidence type="ECO:0000313" key="2">
    <source>
        <dbReference type="EMBL" id="HIS66204.1"/>
    </source>
</evidence>
<sequence length="299" mass="30239">MEVFALYYAVAGSAALIIAVMLAVNGELTAVCGEHPATLIIHLAGLAAVSAAALIRRENPFKRARGVPFALLLGGVINYFTTFFNTLAVGRISVTAILALSLLGQAATSLVIDRLGLFGMEKRRLGALELAGLAVTALGIALLLGGTGGGAPALPVAVSVLSGTACVCTRQVTAQLSERTSLLTGTWFSYFTGSVVAVAALGIAALAGAEPRLELSLSAPAWAYLGGVLGAAAVYLQSICVKRMSSVAMTLVMFAGQVFGGAAIDAVFYGEFSGETLTGGALAFAGLVLNALAARKKGA</sequence>
<evidence type="ECO:0000256" key="1">
    <source>
        <dbReference type="SAM" id="Phobius"/>
    </source>
</evidence>
<dbReference type="InterPro" id="IPR037185">
    <property type="entry name" value="EmrE-like"/>
</dbReference>
<dbReference type="Pfam" id="PF04657">
    <property type="entry name" value="DMT_YdcZ"/>
    <property type="match status" value="2"/>
</dbReference>
<comment type="caution">
    <text evidence="2">The sequence shown here is derived from an EMBL/GenBank/DDBJ whole genome shotgun (WGS) entry which is preliminary data.</text>
</comment>
<organism evidence="2 3">
    <name type="scientific">Candidatus Scatomorpha merdipullorum</name>
    <dbReference type="NCBI Taxonomy" id="2840927"/>
    <lineage>
        <taxon>Bacteria</taxon>
        <taxon>Bacillati</taxon>
        <taxon>Bacillota</taxon>
        <taxon>Clostridia</taxon>
        <taxon>Eubacteriales</taxon>
        <taxon>Candidatus Scatomorpha</taxon>
    </lineage>
</organism>
<feature type="transmembrane region" description="Helical" evidence="1">
    <location>
        <begin position="276"/>
        <end position="294"/>
    </location>
</feature>
<feature type="transmembrane region" description="Helical" evidence="1">
    <location>
        <begin position="5"/>
        <end position="24"/>
    </location>
</feature>
<reference evidence="2" key="2">
    <citation type="journal article" date="2021" name="PeerJ">
        <title>Extensive microbial diversity within the chicken gut microbiome revealed by metagenomics and culture.</title>
        <authorList>
            <person name="Gilroy R."/>
            <person name="Ravi A."/>
            <person name="Getino M."/>
            <person name="Pursley I."/>
            <person name="Horton D.L."/>
            <person name="Alikhan N.F."/>
            <person name="Baker D."/>
            <person name="Gharbi K."/>
            <person name="Hall N."/>
            <person name="Watson M."/>
            <person name="Adriaenssens E.M."/>
            <person name="Foster-Nyarko E."/>
            <person name="Jarju S."/>
            <person name="Secka A."/>
            <person name="Antonio M."/>
            <person name="Oren A."/>
            <person name="Chaudhuri R.R."/>
            <person name="La Ragione R."/>
            <person name="Hildebrand F."/>
            <person name="Pallen M.J."/>
        </authorList>
    </citation>
    <scope>NUCLEOTIDE SEQUENCE</scope>
    <source>
        <strain evidence="2">ChiHjej10B9-9673</strain>
    </source>
</reference>
<feature type="transmembrane region" description="Helical" evidence="1">
    <location>
        <begin position="94"/>
        <end position="113"/>
    </location>
</feature>
<dbReference type="Proteomes" id="UP000824001">
    <property type="component" value="Unassembled WGS sequence"/>
</dbReference>
<feature type="transmembrane region" description="Helical" evidence="1">
    <location>
        <begin position="188"/>
        <end position="209"/>
    </location>
</feature>
<keyword evidence="1" id="KW-0812">Transmembrane</keyword>
<feature type="transmembrane region" description="Helical" evidence="1">
    <location>
        <begin position="150"/>
        <end position="168"/>
    </location>
</feature>
<feature type="transmembrane region" description="Helical" evidence="1">
    <location>
        <begin position="67"/>
        <end position="88"/>
    </location>
</feature>
<dbReference type="SUPFAM" id="SSF103481">
    <property type="entry name" value="Multidrug resistance efflux transporter EmrE"/>
    <property type="match status" value="1"/>
</dbReference>
<dbReference type="GO" id="GO:0005886">
    <property type="term" value="C:plasma membrane"/>
    <property type="evidence" value="ECO:0007669"/>
    <property type="project" value="TreeGrafter"/>
</dbReference>
<protein>
    <submittedName>
        <fullName evidence="2">DMT family transporter</fullName>
    </submittedName>
</protein>